<dbReference type="eggNOG" id="KOG0264">
    <property type="taxonomic scope" value="Eukaryota"/>
</dbReference>
<dbReference type="InterPro" id="IPR022052">
    <property type="entry name" value="Histone-bd_RBBP4-like_N"/>
</dbReference>
<protein>
    <recommendedName>
        <fullName evidence="5">Histone-binding protein RBBP4-like N-terminal domain-containing protein</fullName>
    </recommendedName>
</protein>
<dbReference type="Pfam" id="PF12265">
    <property type="entry name" value="CAF1C_H4-bd"/>
    <property type="match status" value="1"/>
</dbReference>
<dbReference type="Proteomes" id="UP000008022">
    <property type="component" value="Unassembled WGS sequence"/>
</dbReference>
<dbReference type="PANTHER" id="PTHR22850">
    <property type="entry name" value="WD40 REPEAT FAMILY"/>
    <property type="match status" value="1"/>
</dbReference>
<name>A0A0E0Q3U9_ORYRU</name>
<sequence>MAETLRRIRDGGAMLLLVLLTIAAQVQQEYEVTSSSSSLPSRRGAGEGHQQLPWAQQEYEVTSAATAGPCDAYLVFRSSPPLYASAVSIFNLLNVTATPGDEVEMEEHQNWKKNALVLYDLVISQPLEWPSLTVQWLPSHSRSPDSTLSYRLILGTHTSDETGAVPTPLVSISRSVPHNGEVNHARCMPQRPYTVATKTCVDEVHVYHLGDGGEKSDVDVVLRGHEAEGYGLAPVQSTVPFQVSISTSRSTIAVDVPTCRSTASPSRGFAATLTKMTKGGRERER</sequence>
<comment type="similarity">
    <text evidence="1">Belongs to the WD repeat RBAP46/RBAP48/MSI1 family.</text>
</comment>
<dbReference type="InterPro" id="IPR015943">
    <property type="entry name" value="WD40/YVTN_repeat-like_dom_sf"/>
</dbReference>
<reference evidence="7" key="1">
    <citation type="submission" date="2013-06" db="EMBL/GenBank/DDBJ databases">
        <authorList>
            <person name="Zhao Q."/>
        </authorList>
    </citation>
    <scope>NUCLEOTIDE SEQUENCE</scope>
    <source>
        <strain evidence="7">cv. W1943</strain>
    </source>
</reference>
<evidence type="ECO:0000256" key="3">
    <source>
        <dbReference type="ARBA" id="ARBA00022737"/>
    </source>
</evidence>
<dbReference type="Gramene" id="ORUFI07G02340.1">
    <property type="protein sequence ID" value="ORUFI07G02340.1"/>
    <property type="gene ID" value="ORUFI07G02340"/>
</dbReference>
<reference evidence="6" key="2">
    <citation type="submission" date="2015-06" db="UniProtKB">
        <authorList>
            <consortium name="EnsemblPlants"/>
        </authorList>
    </citation>
    <scope>IDENTIFICATION</scope>
</reference>
<evidence type="ECO:0000256" key="2">
    <source>
        <dbReference type="ARBA" id="ARBA00022574"/>
    </source>
</evidence>
<feature type="chain" id="PRO_5002370804" description="Histone-binding protein RBBP4-like N-terminal domain-containing protein" evidence="4">
    <location>
        <begin position="29"/>
        <end position="285"/>
    </location>
</feature>
<keyword evidence="7" id="KW-1185">Reference proteome</keyword>
<feature type="signal peptide" evidence="4">
    <location>
        <begin position="1"/>
        <end position="28"/>
    </location>
</feature>
<dbReference type="EnsemblPlants" id="ORUFI07G02340.1">
    <property type="protein sequence ID" value="ORUFI07G02340.1"/>
    <property type="gene ID" value="ORUFI07G02340"/>
</dbReference>
<feature type="domain" description="Histone-binding protein RBBP4-like N-terminal" evidence="5">
    <location>
        <begin position="106"/>
        <end position="161"/>
    </location>
</feature>
<dbReference type="InterPro" id="IPR050459">
    <property type="entry name" value="WD_repeat_RBAP46/RBAP48/MSI1"/>
</dbReference>
<evidence type="ECO:0000313" key="6">
    <source>
        <dbReference type="EnsemblPlants" id="ORUFI07G02340.1"/>
    </source>
</evidence>
<evidence type="ECO:0000259" key="5">
    <source>
        <dbReference type="Pfam" id="PF12265"/>
    </source>
</evidence>
<dbReference type="AlphaFoldDB" id="A0A0E0Q3U9"/>
<dbReference type="HOGENOM" id="CLU_077005_0_0_1"/>
<accession>A0A0E0Q3U9</accession>
<keyword evidence="2" id="KW-0853">WD repeat</keyword>
<dbReference type="Gene3D" id="2.130.10.10">
    <property type="entry name" value="YVTN repeat-like/Quinoprotein amine dehydrogenase"/>
    <property type="match status" value="1"/>
</dbReference>
<organism evidence="6 7">
    <name type="scientific">Oryza rufipogon</name>
    <name type="common">Brownbeard rice</name>
    <name type="synonym">Asian wild rice</name>
    <dbReference type="NCBI Taxonomy" id="4529"/>
    <lineage>
        <taxon>Eukaryota</taxon>
        <taxon>Viridiplantae</taxon>
        <taxon>Streptophyta</taxon>
        <taxon>Embryophyta</taxon>
        <taxon>Tracheophyta</taxon>
        <taxon>Spermatophyta</taxon>
        <taxon>Magnoliopsida</taxon>
        <taxon>Liliopsida</taxon>
        <taxon>Poales</taxon>
        <taxon>Poaceae</taxon>
        <taxon>BOP clade</taxon>
        <taxon>Oryzoideae</taxon>
        <taxon>Oryzeae</taxon>
        <taxon>Oryzinae</taxon>
        <taxon>Oryza</taxon>
    </lineage>
</organism>
<dbReference type="OMA" id="PWAQQEY"/>
<evidence type="ECO:0000256" key="4">
    <source>
        <dbReference type="SAM" id="SignalP"/>
    </source>
</evidence>
<evidence type="ECO:0000256" key="1">
    <source>
        <dbReference type="ARBA" id="ARBA00009341"/>
    </source>
</evidence>
<dbReference type="STRING" id="4529.A0A0E0Q3U9"/>
<evidence type="ECO:0000313" key="7">
    <source>
        <dbReference type="Proteomes" id="UP000008022"/>
    </source>
</evidence>
<keyword evidence="4" id="KW-0732">Signal</keyword>
<keyword evidence="3" id="KW-0677">Repeat</keyword>
<proteinExistence type="inferred from homology"/>